<organism evidence="2 3">
    <name type="scientific">Diplocloster agilis</name>
    <dbReference type="NCBI Taxonomy" id="2850323"/>
    <lineage>
        <taxon>Bacteria</taxon>
        <taxon>Bacillati</taxon>
        <taxon>Bacillota</taxon>
        <taxon>Clostridia</taxon>
        <taxon>Lachnospirales</taxon>
        <taxon>Lachnospiraceae</taxon>
        <taxon>Diplocloster</taxon>
    </lineage>
</organism>
<comment type="caution">
    <text evidence="2">The sequence shown here is derived from an EMBL/GenBank/DDBJ whole genome shotgun (WGS) entry which is preliminary data.</text>
</comment>
<dbReference type="SUPFAM" id="SSF50998">
    <property type="entry name" value="Quinoprotein alcohol dehydrogenase-like"/>
    <property type="match status" value="1"/>
</dbReference>
<reference evidence="2" key="1">
    <citation type="submission" date="2021-06" db="EMBL/GenBank/DDBJ databases">
        <title>Description of novel taxa of the family Lachnospiraceae.</title>
        <authorList>
            <person name="Chaplin A.V."/>
            <person name="Sokolova S.R."/>
            <person name="Pikina A.P."/>
            <person name="Korzhanova M."/>
            <person name="Belova V."/>
            <person name="Korostin D."/>
            <person name="Efimov B.A."/>
        </authorList>
    </citation>
    <scope>NUCLEOTIDE SEQUENCE</scope>
    <source>
        <strain evidence="2">ASD5720</strain>
    </source>
</reference>
<dbReference type="InterPro" id="IPR038477">
    <property type="entry name" value="ASST_N_sf"/>
</dbReference>
<keyword evidence="3" id="KW-1185">Reference proteome</keyword>
<protein>
    <submittedName>
        <fullName evidence="2">Aryl-sulfate sulfotransferase</fullName>
    </submittedName>
</protein>
<dbReference type="Pfam" id="PF05935">
    <property type="entry name" value="Arylsulfotrans"/>
    <property type="match status" value="1"/>
</dbReference>
<dbReference type="PANTHER" id="PTHR35340:SF10">
    <property type="entry name" value="CYTOPLASMIC PROTEIN"/>
    <property type="match status" value="1"/>
</dbReference>
<dbReference type="Pfam" id="PF17425">
    <property type="entry name" value="Arylsulfotran_N"/>
    <property type="match status" value="1"/>
</dbReference>
<gene>
    <name evidence="2" type="ORF">KTH89_03620</name>
</gene>
<dbReference type="Gene3D" id="2.60.40.3100">
    <property type="entry name" value="Arylsulphate sulphotransferase monomer, N-terminal domain"/>
    <property type="match status" value="1"/>
</dbReference>
<dbReference type="AlphaFoldDB" id="A0A949JXK8"/>
<dbReference type="EMBL" id="JAHQCW010000004">
    <property type="protein sequence ID" value="MBU9735612.1"/>
    <property type="molecule type" value="Genomic_DNA"/>
</dbReference>
<dbReference type="InterPro" id="IPR010262">
    <property type="entry name" value="Arylsulfotransferase_bact"/>
</dbReference>
<accession>A0A949JXK8</accession>
<feature type="domain" description="Arylsulfotransferase N-terminal" evidence="1">
    <location>
        <begin position="38"/>
        <end position="120"/>
    </location>
</feature>
<proteinExistence type="predicted"/>
<evidence type="ECO:0000313" key="3">
    <source>
        <dbReference type="Proteomes" id="UP000712157"/>
    </source>
</evidence>
<dbReference type="RefSeq" id="WP_238720673.1">
    <property type="nucleotide sequence ID" value="NZ_JAHQCW010000004.1"/>
</dbReference>
<dbReference type="InterPro" id="IPR035391">
    <property type="entry name" value="Arylsulfotran_N"/>
</dbReference>
<dbReference type="Proteomes" id="UP000712157">
    <property type="component" value="Unassembled WGS sequence"/>
</dbReference>
<dbReference type="InterPro" id="IPR011047">
    <property type="entry name" value="Quinoprotein_ADH-like_sf"/>
</dbReference>
<evidence type="ECO:0000259" key="1">
    <source>
        <dbReference type="Pfam" id="PF17425"/>
    </source>
</evidence>
<evidence type="ECO:0000313" key="2">
    <source>
        <dbReference type="EMBL" id="MBU9735612.1"/>
    </source>
</evidence>
<name>A0A949JXK8_9FIRM</name>
<dbReference type="PANTHER" id="PTHR35340">
    <property type="entry name" value="PQQ ENZYME REPEAT PROTEIN-RELATED"/>
    <property type="match status" value="1"/>
</dbReference>
<dbReference type="GO" id="GO:0004062">
    <property type="term" value="F:aryl sulfotransferase activity"/>
    <property type="evidence" value="ECO:0007669"/>
    <property type="project" value="InterPro"/>
</dbReference>
<sequence length="530" mass="61002">MSEKKVYEDLKPAQRIRREQLIKEFEAGNYTFDAPYLTVDPFGQSPLSALLMFRTDQETRIVMKTPGKDRESTFTQVFGEYSKVHYIPVYALYAGCDNEVRLTAIGRDGRKAYQTVHIKTAPLPADMQKIEIQEIKREKLADGLIFVNGNYALPMHLTDAGKAAGQKPSYTAAFDRNGDIRWYLSDIILGNVGPMTPLKNGNMMIGSEKAETGYYTQSCYEINLMGEFVHEYFCDGIHHDIIEMPDGKIVALTREPGSHREEDYIVEFDRETCEIVREWDAKKIFPIPESVFHYRSRKHPERPETLDWCHMNSIVYDASDDSFIFSARNQDALVKYDAATGEVKWILTEPADDPQKELIPEELRGKILKAQGDLFFYPHGQHKVTLLPNGDLLIFDNMVSYHKYRENLGIEVINKSSRAVLYRVDEDQMTVEKLWASDRDLGIEGNSAVMGNADYLGTGHYWIDFSATMFDNEGRQTQGYWDFLTAPVQNCLFVELLNDEVVFKARYNGNFCTCYRSHVYMPYWAGNEWK</sequence>
<dbReference type="InterPro" id="IPR053143">
    <property type="entry name" value="Arylsulfate_ST"/>
</dbReference>